<evidence type="ECO:0000259" key="7">
    <source>
        <dbReference type="Pfam" id="PF01435"/>
    </source>
</evidence>
<dbReference type="PANTHER" id="PTHR22726">
    <property type="entry name" value="METALLOENDOPEPTIDASE OMA1"/>
    <property type="match status" value="1"/>
</dbReference>
<evidence type="ECO:0000256" key="6">
    <source>
        <dbReference type="ARBA" id="ARBA00023049"/>
    </source>
</evidence>
<dbReference type="Pfam" id="PF01435">
    <property type="entry name" value="Peptidase_M48"/>
    <property type="match status" value="1"/>
</dbReference>
<keyword evidence="2" id="KW-0645">Protease</keyword>
<keyword evidence="9" id="KW-1185">Reference proteome</keyword>
<dbReference type="Proteomes" id="UP000037507">
    <property type="component" value="Unassembled WGS sequence"/>
</dbReference>
<name>A0A2T7U8U0_9BURK</name>
<dbReference type="InterPro" id="IPR051156">
    <property type="entry name" value="Mito/Outer_Membr_Metalloprot"/>
</dbReference>
<keyword evidence="3" id="KW-0479">Metal-binding</keyword>
<gene>
    <name evidence="8" type="ORF">H663_019085</name>
</gene>
<reference evidence="8" key="1">
    <citation type="submission" date="2017-04" db="EMBL/GenBank/DDBJ databases">
        <title>Unexpected and diverse lifestyles within the genus Limnohabitans.</title>
        <authorList>
            <person name="Kasalicky V."/>
            <person name="Mehrshad M."/>
            <person name="Andrei S.-A."/>
            <person name="Salcher M."/>
            <person name="Kratochvilova H."/>
            <person name="Simek K."/>
            <person name="Ghai R."/>
        </authorList>
    </citation>
    <scope>NUCLEOTIDE SEQUENCE [LARGE SCALE GENOMIC DNA]</scope>
    <source>
        <strain evidence="8">II-D5</strain>
    </source>
</reference>
<dbReference type="GO" id="GO:0004222">
    <property type="term" value="F:metalloendopeptidase activity"/>
    <property type="evidence" value="ECO:0007669"/>
    <property type="project" value="InterPro"/>
</dbReference>
<evidence type="ECO:0000313" key="8">
    <source>
        <dbReference type="EMBL" id="PVE41107.1"/>
    </source>
</evidence>
<dbReference type="InterPro" id="IPR001915">
    <property type="entry name" value="Peptidase_M48"/>
</dbReference>
<evidence type="ECO:0000256" key="5">
    <source>
        <dbReference type="ARBA" id="ARBA00022833"/>
    </source>
</evidence>
<evidence type="ECO:0000313" key="9">
    <source>
        <dbReference type="Proteomes" id="UP000037507"/>
    </source>
</evidence>
<dbReference type="AlphaFoldDB" id="A0A2T7U8U0"/>
<comment type="caution">
    <text evidence="8">The sequence shown here is derived from an EMBL/GenBank/DDBJ whole genome shotgun (WGS) entry which is preliminary data.</text>
</comment>
<keyword evidence="6" id="KW-0482">Metalloprotease</keyword>
<comment type="cofactor">
    <cofactor evidence="1">
        <name>Zn(2+)</name>
        <dbReference type="ChEBI" id="CHEBI:29105"/>
    </cofactor>
</comment>
<evidence type="ECO:0000256" key="3">
    <source>
        <dbReference type="ARBA" id="ARBA00022723"/>
    </source>
</evidence>
<dbReference type="OrthoDB" id="9810445at2"/>
<dbReference type="GO" id="GO:0046872">
    <property type="term" value="F:metal ion binding"/>
    <property type="evidence" value="ECO:0007669"/>
    <property type="project" value="UniProtKB-KW"/>
</dbReference>
<sequence length="503" mass="54737">MLSLLTAALCLQPAWPQALPTLGHGESISLGAERQLGDRIARELYRDPDYLEDPVLDEYIQRLWAPLVKAAAARGELSPELQERFAWRILLGRDRTVNAFALPGGYLGVHLGLIAVVTSDDELASVLAHEISHVTQRHIARSMDDQSKMTPWVIGSMILGVLAASKSAQGAQALIVGGQAAAMQSQLSYSRDMEREADRVGYGVLSDAGYDPRGFVTMFAKLQQAAGVNDNGAFPYLRSHPLTSERIADMQARQQLSGNLSGNSSTVTQDLTQSMLAARARVMSNGNVDALKAWTQDSKINSPQATPTQQVGALYAATLAHLQLRDSASAERSLQSLERRVQDSGSEPAIRVVRLLKAEMAARQERFGAVLSLLLPSPPGTALARPELIAVAQALARLPPQPMRNEVIGTLRELVQQIPQDAQAWNTLASLLAAQGMTLPALRAEGEAQMARMDWTGAVDRFRAAQDWARNNRLAAGEHIEASIVDTRLRQAQTLVREMQTQR</sequence>
<protein>
    <submittedName>
        <fullName evidence="8">Peptidase M48</fullName>
    </submittedName>
</protein>
<dbReference type="Gene3D" id="3.30.2010.10">
    <property type="entry name" value="Metalloproteases ('zincins'), catalytic domain"/>
    <property type="match status" value="1"/>
</dbReference>
<evidence type="ECO:0000256" key="2">
    <source>
        <dbReference type="ARBA" id="ARBA00022670"/>
    </source>
</evidence>
<dbReference type="GO" id="GO:0016020">
    <property type="term" value="C:membrane"/>
    <property type="evidence" value="ECO:0007669"/>
    <property type="project" value="TreeGrafter"/>
</dbReference>
<accession>A0A2T7U8U0</accession>
<organism evidence="8 9">
    <name type="scientific">Limnohabitans planktonicus II-D5</name>
    <dbReference type="NCBI Taxonomy" id="1293045"/>
    <lineage>
        <taxon>Bacteria</taxon>
        <taxon>Pseudomonadati</taxon>
        <taxon>Pseudomonadota</taxon>
        <taxon>Betaproteobacteria</taxon>
        <taxon>Burkholderiales</taxon>
        <taxon>Comamonadaceae</taxon>
        <taxon>Limnohabitans</taxon>
    </lineage>
</organism>
<evidence type="ECO:0000256" key="4">
    <source>
        <dbReference type="ARBA" id="ARBA00022801"/>
    </source>
</evidence>
<feature type="domain" description="Peptidase M48" evidence="7">
    <location>
        <begin position="87"/>
        <end position="253"/>
    </location>
</feature>
<dbReference type="PANTHER" id="PTHR22726:SF1">
    <property type="entry name" value="METALLOENDOPEPTIDASE OMA1, MITOCHONDRIAL"/>
    <property type="match status" value="1"/>
</dbReference>
<keyword evidence="4" id="KW-0378">Hydrolase</keyword>
<dbReference type="EMBL" id="LFYT02000041">
    <property type="protein sequence ID" value="PVE41107.1"/>
    <property type="molecule type" value="Genomic_DNA"/>
</dbReference>
<keyword evidence="5" id="KW-0862">Zinc</keyword>
<proteinExistence type="predicted"/>
<dbReference type="STRING" id="1293045.H663_12640"/>
<evidence type="ECO:0000256" key="1">
    <source>
        <dbReference type="ARBA" id="ARBA00001947"/>
    </source>
</evidence>
<dbReference type="GO" id="GO:0051603">
    <property type="term" value="P:proteolysis involved in protein catabolic process"/>
    <property type="evidence" value="ECO:0007669"/>
    <property type="project" value="TreeGrafter"/>
</dbReference>